<feature type="domain" description="ABC transporter" evidence="18">
    <location>
        <begin position="677"/>
        <end position="1005"/>
    </location>
</feature>
<dbReference type="CDD" id="cd03270">
    <property type="entry name" value="ABC_UvrA_I"/>
    <property type="match status" value="1"/>
</dbReference>
<evidence type="ECO:0000256" key="15">
    <source>
        <dbReference type="ARBA" id="ARBA00039316"/>
    </source>
</evidence>
<dbReference type="CDD" id="cd03271">
    <property type="entry name" value="ABC_UvrA_II"/>
    <property type="match status" value="2"/>
</dbReference>
<reference evidence="19 20" key="1">
    <citation type="submission" date="2019-02" db="EMBL/GenBank/DDBJ databases">
        <title>Deep-cultivation of Planctomycetes and their phenomic and genomic characterization uncovers novel biology.</title>
        <authorList>
            <person name="Wiegand S."/>
            <person name="Jogler M."/>
            <person name="Boedeker C."/>
            <person name="Pinto D."/>
            <person name="Vollmers J."/>
            <person name="Rivas-Marin E."/>
            <person name="Kohn T."/>
            <person name="Peeters S.H."/>
            <person name="Heuer A."/>
            <person name="Rast P."/>
            <person name="Oberbeckmann S."/>
            <person name="Bunk B."/>
            <person name="Jeske O."/>
            <person name="Meyerdierks A."/>
            <person name="Storesund J.E."/>
            <person name="Kallscheuer N."/>
            <person name="Luecker S."/>
            <person name="Lage O.M."/>
            <person name="Pohl T."/>
            <person name="Merkel B.J."/>
            <person name="Hornburger P."/>
            <person name="Mueller R.-W."/>
            <person name="Bruemmer F."/>
            <person name="Labrenz M."/>
            <person name="Spormann A.M."/>
            <person name="Op den Camp H."/>
            <person name="Overmann J."/>
            <person name="Amann R."/>
            <person name="Jetten M.S.M."/>
            <person name="Mascher T."/>
            <person name="Medema M.H."/>
            <person name="Devos D.P."/>
            <person name="Kaster A.-K."/>
            <person name="Ovreas L."/>
            <person name="Rohde M."/>
            <person name="Galperin M.Y."/>
            <person name="Jogler C."/>
        </authorList>
    </citation>
    <scope>NUCLEOTIDE SEQUENCE [LARGE SCALE GENOMIC DNA]</scope>
    <source>
        <strain evidence="19 20">Pan189</strain>
    </source>
</reference>
<evidence type="ECO:0000256" key="13">
    <source>
        <dbReference type="ARBA" id="ARBA00023204"/>
    </source>
</evidence>
<evidence type="ECO:0000256" key="14">
    <source>
        <dbReference type="ARBA" id="ARBA00038000"/>
    </source>
</evidence>
<dbReference type="InterPro" id="IPR041552">
    <property type="entry name" value="UvrA_DNA-bd"/>
</dbReference>
<dbReference type="GO" id="GO:0005524">
    <property type="term" value="F:ATP binding"/>
    <property type="evidence" value="ECO:0007669"/>
    <property type="project" value="UniProtKB-KW"/>
</dbReference>
<evidence type="ECO:0000256" key="1">
    <source>
        <dbReference type="ARBA" id="ARBA00004496"/>
    </source>
</evidence>
<keyword evidence="10" id="KW-0067">ATP-binding</keyword>
<evidence type="ECO:0000256" key="2">
    <source>
        <dbReference type="ARBA" id="ARBA00022490"/>
    </source>
</evidence>
<dbReference type="InterPro" id="IPR003439">
    <property type="entry name" value="ABC_transporter-like_ATP-bd"/>
</dbReference>
<evidence type="ECO:0000256" key="17">
    <source>
        <dbReference type="SAM" id="MobiDB-lite"/>
    </source>
</evidence>
<dbReference type="GO" id="GO:0004518">
    <property type="term" value="F:nuclease activity"/>
    <property type="evidence" value="ECO:0007669"/>
    <property type="project" value="UniProtKB-KW"/>
</dbReference>
<dbReference type="InterPro" id="IPR017871">
    <property type="entry name" value="ABC_transporter-like_CS"/>
</dbReference>
<organism evidence="19 20">
    <name type="scientific">Stratiformator vulcanicus</name>
    <dbReference type="NCBI Taxonomy" id="2527980"/>
    <lineage>
        <taxon>Bacteria</taxon>
        <taxon>Pseudomonadati</taxon>
        <taxon>Planctomycetota</taxon>
        <taxon>Planctomycetia</taxon>
        <taxon>Planctomycetales</taxon>
        <taxon>Planctomycetaceae</taxon>
        <taxon>Stratiformator</taxon>
    </lineage>
</organism>
<evidence type="ECO:0000313" key="20">
    <source>
        <dbReference type="Proteomes" id="UP000317318"/>
    </source>
</evidence>
<comment type="subcellular location">
    <subcellularLocation>
        <location evidence="1">Cytoplasm</location>
    </subcellularLocation>
</comment>
<gene>
    <name evidence="19" type="primary">uvrA_1</name>
    <name evidence="19" type="ORF">Pan189_13410</name>
</gene>
<keyword evidence="2" id="KW-0963">Cytoplasm</keyword>
<keyword evidence="9" id="KW-0862">Zinc</keyword>
<protein>
    <recommendedName>
        <fullName evidence="15">UvrABC system protein A</fullName>
    </recommendedName>
    <alternativeName>
        <fullName evidence="16">Excinuclease ABC subunit A</fullName>
    </alternativeName>
</protein>
<dbReference type="Gene3D" id="1.10.8.280">
    <property type="entry name" value="ABC transporter ATPase domain-like"/>
    <property type="match status" value="2"/>
</dbReference>
<evidence type="ECO:0000256" key="9">
    <source>
        <dbReference type="ARBA" id="ARBA00022833"/>
    </source>
</evidence>
<evidence type="ECO:0000256" key="8">
    <source>
        <dbReference type="ARBA" id="ARBA00022771"/>
    </source>
</evidence>
<evidence type="ECO:0000256" key="5">
    <source>
        <dbReference type="ARBA" id="ARBA00022741"/>
    </source>
</evidence>
<evidence type="ECO:0000256" key="16">
    <source>
        <dbReference type="ARBA" id="ARBA00042156"/>
    </source>
</evidence>
<dbReference type="OrthoDB" id="9809851at2"/>
<comment type="similarity">
    <text evidence="14">Belongs to the ABC transporter superfamily. UvrA family.</text>
</comment>
<dbReference type="SUPFAM" id="SSF52540">
    <property type="entry name" value="P-loop containing nucleoside triphosphate hydrolases"/>
    <property type="match status" value="4"/>
</dbReference>
<feature type="compositionally biased region" description="Basic and acidic residues" evidence="17">
    <location>
        <begin position="1669"/>
        <end position="1686"/>
    </location>
</feature>
<dbReference type="EMBL" id="CP036268">
    <property type="protein sequence ID" value="QDT36977.1"/>
    <property type="molecule type" value="Genomic_DNA"/>
</dbReference>
<dbReference type="PANTHER" id="PTHR43152">
    <property type="entry name" value="UVRABC SYSTEM PROTEIN A"/>
    <property type="match status" value="1"/>
</dbReference>
<evidence type="ECO:0000256" key="7">
    <source>
        <dbReference type="ARBA" id="ARBA00022769"/>
    </source>
</evidence>
<keyword evidence="11" id="KW-0267">Excision nuclease</keyword>
<evidence type="ECO:0000313" key="19">
    <source>
        <dbReference type="EMBL" id="QDT36977.1"/>
    </source>
</evidence>
<dbReference type="PANTHER" id="PTHR43152:SF3">
    <property type="entry name" value="UVRABC SYSTEM PROTEIN A"/>
    <property type="match status" value="1"/>
</dbReference>
<keyword evidence="5" id="KW-0547">Nucleotide-binding</keyword>
<keyword evidence="20" id="KW-1185">Reference proteome</keyword>
<dbReference type="Gene3D" id="3.30.1490.20">
    <property type="entry name" value="ATP-grasp fold, A domain"/>
    <property type="match status" value="2"/>
</dbReference>
<dbReference type="GO" id="GO:0006289">
    <property type="term" value="P:nucleotide-excision repair"/>
    <property type="evidence" value="ECO:0007669"/>
    <property type="project" value="InterPro"/>
</dbReference>
<evidence type="ECO:0000256" key="4">
    <source>
        <dbReference type="ARBA" id="ARBA00022737"/>
    </source>
</evidence>
<keyword evidence="12" id="KW-0238">DNA-binding</keyword>
<dbReference type="InterPro" id="IPR003593">
    <property type="entry name" value="AAA+_ATPase"/>
</dbReference>
<dbReference type="GO" id="GO:0008270">
    <property type="term" value="F:zinc ion binding"/>
    <property type="evidence" value="ECO:0007669"/>
    <property type="project" value="UniProtKB-KW"/>
</dbReference>
<evidence type="ECO:0000256" key="6">
    <source>
        <dbReference type="ARBA" id="ARBA00022763"/>
    </source>
</evidence>
<feature type="region of interest" description="Disordered" evidence="17">
    <location>
        <begin position="238"/>
        <end position="263"/>
    </location>
</feature>
<dbReference type="InterPro" id="IPR027417">
    <property type="entry name" value="P-loop_NTPase"/>
</dbReference>
<feature type="compositionally biased region" description="Basic and acidic residues" evidence="17">
    <location>
        <begin position="667"/>
        <end position="681"/>
    </location>
</feature>
<keyword evidence="4" id="KW-0677">Repeat</keyword>
<sequence length="2368" mass="260702">MPASDIIIRGAREHNLQNVDLRLPKDQLIVMTGVSGSGKSSLAFDTLYAEGQRRYVESLSSYARQFLGQMPKPDVDSISGLAPSISIEQKTAGRNPRSTVGTITEIYDYLRVLFARVGQGYCYVSGLPIRAQTTEQIVDAIAALEDGTKYQILSPLIQNQKGEFRDLFEDLLKQGYLRARIDGEFYELTNPPKLRKHYKHNIELVIDRLVAGKANRSRLTEAVESALRMGERRLILVTEGGQSRGKGRDEKKKGEAHGSHPVGPEKLYSADYSCPESGMSYEPPSPQLFSFNSPLGMCHDCNGLGRRSDFVLDLLIPDPKKSVSRGAIELLGSFGKIGKWRKHLYKGAAEAIEEDLGMKGGTLLKTPWNKLSEEARDRFLNGTGDRHVTYTWRGWKHGGTWDGVISELAESYRSSSNPMRRRQLEKFMEWTTCSSCEGGRLSRQARNVRIKSNSESFQAHGLQPVGLELSLPQVCALSIEDIYDFFESLELDETRQHIAEEVLKEIRGRLSFLLRCGLHYLTLDRPAPTLSGGESQRIRLAGQIGCGLVGVVYILDEPSIGLHPRDNAMLLESLEDLRDQGNTVIVVEHDEETMRAADRVIDFGPGPGIRGGEIVVDGTVEDVLKNKKSLTGAYLSGRKVIEVPSERRKVGGASGKAKSGKRKAGKRKDDAPTPARPDARSLRITGATHNNLKAIEAEFPLGTFMCVTGVSGSGKSSLVNDILWQVLNRDVNGGNGDPGPHDVFEGIDLLDKAIDIDQSPIGRTPRSNPATYTKLFDEIRALYTKVPEAKVRGYGPGRFSFNVPGGRCEACEGYGATKLEMDFLADIWVQCPVCEGRRFNRETLEIEFKGKSIADVLAMDVQEALTHFEHVPKVNRFLKTLHDVGLDYIKLGQPSPTLSGGEAQRIKLSRELGKRTTGKTFYVLDEPTTGLHFADVHKLLDVLHSLVDQGNTVLVVEHNLDVIKTADWVIDLGPEGGAGGGRIVATGTPEEIAVCEESFTGRALRSVLDIGALGREGEKAKENGASALASPRNRWQIAPSTNGDSTKEITIRGARQHNLQDLDVTIPRNRMSVFSGPSGSGKSSLAMDTLYAEGQRRYVESLSAYARQFLGQMPKPKVEHVHGLSPAIAIEQKTVGSTPRSTVGTVTEIYDYLRILFARLGTPFCPDCEIPVGQSTTDEIVERVIGLEKAENGKRKADETSGMRALLMAPLVIHKGESFERLWEKLKADGYQRVRIDGETYSIDEVPDISHRGDHRVEVVVDRVTIDAKNRSRIADSIESALSVGRGVLRVAIADTEIAEPDWQVRRFSQHFACPQCDRSFEHLTPQNFSFNSPLGWCDACEGLGVETGTDRSVLVANENLSLREGAITAWPKPAENPLFARMLEAMAKTFGLDLDAPFYRLDPRKQRVVFYGSDREVTVPATKSEPAFGFTYKGLYPAMNEASRLSYHYRQKMRDMVGEMPCSACDGDRVRDDAAAFRFRDVTLPQLCKLPMGEAFEWLQNVKLKKAEKGVAGDLLDEATSRLRFLVDVGLEYLAMDRTMPSLSGGESQRIRLAGQIGRSLTGVLYVLDEPTIGLHPRDNGRLIGALAKLRDLGNTVVLVEHDREVIEASDRIYDFGPGAGRLGGQVTAEGTPKQVARKKSSLTGRYLADRASIPVPTVRRVGVGGSGREHAKEVRTDAPTHRHPLPEHDAGWLELTGCNHHNLRGVDLRVPLATLTCITGVSGSGKSSLIEGTLAPAVARRLNMAGDTPGPFGQLRGVEKIGKIIAVDQQPLGNTPASNPATYTGVFDQVRELFARLPDAKVRGYKPGRFSFNRPGGRCEDCEGLGQKKIEMHFLPDVWVECETCRGKRYNAETLAVQFRGRSISDVLEMPIGEAYELFENVPKIRSVLGVLCAIGLDYLTLGQSAPTLSGGEAQRVKLAAELARPNSGRTLYLLDEPTTGLHFDDIAKLLTVLNSLVDLGNTVVVIEHNLDVIKTADWLVDLGPEAGVGGGRIVAEGTPEELVESKGEARREKREAGRFVSHTARLLAPVLESSQRAERASFDIKREAKKRSGDVDVKQVGRDAKMPWQVDGLLWHTEKRLAHNGKPAKWEGGALLSVLAELEMMGGFAEPNFNHKSVVEVLGQSKQGGWFLHAKTGQEWFLMLTFRVKKNYFTEASLARKIDLPPADELEDLPVYGPDPRLWVKNIRGPWQEVTFKVHWQEEVETKAFKNFLKEAKRAFLAQAEQTKLDLTELAPWKVLGRKWHTSQKGLANGANANQPELTDELCTLIEASGSGLDVDWSGKTKVIYRKGGKVAAELFPKRKGGVRLHLPVESGSVPLGTVAELGRKPEVTAGAKGDVVKLRFTSRAQVSSAKLRSFLAERLS</sequence>
<dbReference type="InterPro" id="IPR004602">
    <property type="entry name" value="UvrA"/>
</dbReference>
<dbReference type="NCBIfam" id="TIGR00630">
    <property type="entry name" value="uvra"/>
    <property type="match status" value="2"/>
</dbReference>
<dbReference type="NCBIfam" id="NF001503">
    <property type="entry name" value="PRK00349.1"/>
    <property type="match status" value="1"/>
</dbReference>
<keyword evidence="6" id="KW-0227">DNA damage</keyword>
<feature type="region of interest" description="Disordered" evidence="17">
    <location>
        <begin position="1661"/>
        <end position="1686"/>
    </location>
</feature>
<dbReference type="PROSITE" id="PS50893">
    <property type="entry name" value="ABC_TRANSPORTER_2"/>
    <property type="match status" value="3"/>
</dbReference>
<accession>A0A517QZA0</accession>
<feature type="compositionally biased region" description="Basic and acidic residues" evidence="17">
    <location>
        <begin position="246"/>
        <end position="258"/>
    </location>
</feature>
<keyword evidence="3" id="KW-0479">Metal-binding</keyword>
<dbReference type="PROSITE" id="PS00211">
    <property type="entry name" value="ABC_TRANSPORTER_1"/>
    <property type="match status" value="4"/>
</dbReference>
<dbReference type="SMART" id="SM00382">
    <property type="entry name" value="AAA"/>
    <property type="match status" value="4"/>
</dbReference>
<dbReference type="Gene3D" id="1.20.1580.10">
    <property type="entry name" value="ABC transporter ATPase like domain"/>
    <property type="match status" value="4"/>
</dbReference>
<dbReference type="RefSeq" id="WP_145363133.1">
    <property type="nucleotide sequence ID" value="NZ_CP036268.1"/>
</dbReference>
<dbReference type="Pfam" id="PF17760">
    <property type="entry name" value="UvrA_inter"/>
    <property type="match status" value="2"/>
</dbReference>
<feature type="region of interest" description="Disordered" evidence="17">
    <location>
        <begin position="645"/>
        <end position="682"/>
    </location>
</feature>
<dbReference type="GO" id="GO:0016887">
    <property type="term" value="F:ATP hydrolysis activity"/>
    <property type="evidence" value="ECO:0007669"/>
    <property type="project" value="InterPro"/>
</dbReference>
<evidence type="ECO:0000256" key="11">
    <source>
        <dbReference type="ARBA" id="ARBA00022881"/>
    </source>
</evidence>
<dbReference type="Pfam" id="PF17755">
    <property type="entry name" value="UvrA_DNA-bind"/>
    <property type="match status" value="2"/>
</dbReference>
<feature type="region of interest" description="Disordered" evidence="17">
    <location>
        <begin position="1019"/>
        <end position="1046"/>
    </location>
</feature>
<proteinExistence type="inferred from homology"/>
<dbReference type="GO" id="GO:0009380">
    <property type="term" value="C:excinuclease repair complex"/>
    <property type="evidence" value="ECO:0007669"/>
    <property type="project" value="InterPro"/>
</dbReference>
<name>A0A517QZA0_9PLAN</name>
<keyword evidence="8" id="KW-0863">Zinc-finger</keyword>
<keyword evidence="13" id="KW-0234">DNA repair</keyword>
<evidence type="ECO:0000259" key="18">
    <source>
        <dbReference type="PROSITE" id="PS50893"/>
    </source>
</evidence>
<dbReference type="KEGG" id="svp:Pan189_13410"/>
<dbReference type="GO" id="GO:0005737">
    <property type="term" value="C:cytoplasm"/>
    <property type="evidence" value="ECO:0007669"/>
    <property type="project" value="UniProtKB-SubCell"/>
</dbReference>
<dbReference type="GO" id="GO:0003677">
    <property type="term" value="F:DNA binding"/>
    <property type="evidence" value="ECO:0007669"/>
    <property type="project" value="UniProtKB-KW"/>
</dbReference>
<evidence type="ECO:0000256" key="10">
    <source>
        <dbReference type="ARBA" id="ARBA00022840"/>
    </source>
</evidence>
<evidence type="ECO:0000256" key="3">
    <source>
        <dbReference type="ARBA" id="ARBA00022723"/>
    </source>
</evidence>
<dbReference type="InterPro" id="IPR041102">
    <property type="entry name" value="UvrA_inter"/>
</dbReference>
<feature type="domain" description="ABC transporter" evidence="18">
    <location>
        <begin position="1687"/>
        <end position="2018"/>
    </location>
</feature>
<dbReference type="InterPro" id="IPR013815">
    <property type="entry name" value="ATP_grasp_subdomain_1"/>
</dbReference>
<dbReference type="Gene3D" id="3.40.50.300">
    <property type="entry name" value="P-loop containing nucleotide triphosphate hydrolases"/>
    <property type="match status" value="4"/>
</dbReference>
<evidence type="ECO:0000256" key="12">
    <source>
        <dbReference type="ARBA" id="ARBA00023125"/>
    </source>
</evidence>
<feature type="domain" description="ABC transporter" evidence="18">
    <location>
        <begin position="1324"/>
        <end position="1644"/>
    </location>
</feature>
<dbReference type="Proteomes" id="UP000317318">
    <property type="component" value="Chromosome"/>
</dbReference>
<keyword evidence="7" id="KW-0228">DNA excision</keyword>